<dbReference type="RefSeq" id="WP_073616540.1">
    <property type="nucleotide sequence ID" value="NZ_FRFE01000043.1"/>
</dbReference>
<dbReference type="SUPFAM" id="SSF52172">
    <property type="entry name" value="CheY-like"/>
    <property type="match status" value="1"/>
</dbReference>
<dbReference type="OrthoDB" id="5501247at2"/>
<keyword evidence="2" id="KW-0472">Membrane</keyword>
<dbReference type="PROSITE" id="PS51833">
    <property type="entry name" value="HDOD"/>
    <property type="match status" value="1"/>
</dbReference>
<evidence type="ECO:0000313" key="5">
    <source>
        <dbReference type="EMBL" id="SHO52923.1"/>
    </source>
</evidence>
<dbReference type="InterPro" id="IPR003607">
    <property type="entry name" value="HD/PDEase_dom"/>
</dbReference>
<keyword evidence="2" id="KW-1133">Transmembrane helix</keyword>
<organism evidence="5 6">
    <name type="scientific">Desulfopila aestuarii DSM 18488</name>
    <dbReference type="NCBI Taxonomy" id="1121416"/>
    <lineage>
        <taxon>Bacteria</taxon>
        <taxon>Pseudomonadati</taxon>
        <taxon>Thermodesulfobacteriota</taxon>
        <taxon>Desulfobulbia</taxon>
        <taxon>Desulfobulbales</taxon>
        <taxon>Desulfocapsaceae</taxon>
        <taxon>Desulfopila</taxon>
    </lineage>
</organism>
<feature type="modified residue" description="4-aspartylphosphate" evidence="1">
    <location>
        <position position="55"/>
    </location>
</feature>
<dbReference type="Pfam" id="PF00072">
    <property type="entry name" value="Response_reg"/>
    <property type="match status" value="1"/>
</dbReference>
<dbReference type="PANTHER" id="PTHR33525:SF3">
    <property type="entry name" value="RIBONUCLEASE Y"/>
    <property type="match status" value="1"/>
</dbReference>
<dbReference type="AlphaFoldDB" id="A0A1M7YJY2"/>
<dbReference type="SUPFAM" id="SSF109604">
    <property type="entry name" value="HD-domain/PDEase-like"/>
    <property type="match status" value="1"/>
</dbReference>
<dbReference type="InterPro" id="IPR011006">
    <property type="entry name" value="CheY-like_superfamily"/>
</dbReference>
<evidence type="ECO:0000256" key="2">
    <source>
        <dbReference type="SAM" id="Phobius"/>
    </source>
</evidence>
<feature type="transmembrane region" description="Helical" evidence="2">
    <location>
        <begin position="31"/>
        <end position="53"/>
    </location>
</feature>
<evidence type="ECO:0000259" key="4">
    <source>
        <dbReference type="PROSITE" id="PS51833"/>
    </source>
</evidence>
<dbReference type="InterPro" id="IPR052340">
    <property type="entry name" value="RNase_Y/CdgJ"/>
</dbReference>
<dbReference type="InterPro" id="IPR013976">
    <property type="entry name" value="HDOD"/>
</dbReference>
<dbReference type="PROSITE" id="PS50110">
    <property type="entry name" value="RESPONSE_REGULATORY"/>
    <property type="match status" value="1"/>
</dbReference>
<keyword evidence="2" id="KW-0812">Transmembrane</keyword>
<reference evidence="5 6" key="1">
    <citation type="submission" date="2016-12" db="EMBL/GenBank/DDBJ databases">
        <authorList>
            <person name="Song W.-J."/>
            <person name="Kurnit D.M."/>
        </authorList>
    </citation>
    <scope>NUCLEOTIDE SEQUENCE [LARGE SCALE GENOMIC DNA]</scope>
    <source>
        <strain evidence="5 6">DSM 18488</strain>
    </source>
</reference>
<dbReference type="PANTHER" id="PTHR33525">
    <property type="match status" value="1"/>
</dbReference>
<dbReference type="SMART" id="SM00448">
    <property type="entry name" value="REC"/>
    <property type="match status" value="1"/>
</dbReference>
<accession>A0A1M7YJY2</accession>
<dbReference type="NCBIfam" id="TIGR00277">
    <property type="entry name" value="HDIG"/>
    <property type="match status" value="1"/>
</dbReference>
<dbReference type="STRING" id="1121416.SAMN02745220_04838"/>
<gene>
    <name evidence="5" type="ORF">SAMN02745220_04838</name>
</gene>
<dbReference type="Proteomes" id="UP000184603">
    <property type="component" value="Unassembled WGS sequence"/>
</dbReference>
<protein>
    <submittedName>
        <fullName evidence="5">HDIG domain-containing protein</fullName>
    </submittedName>
</protein>
<dbReference type="Gene3D" id="1.10.3210.10">
    <property type="entry name" value="Hypothetical protein af1432"/>
    <property type="match status" value="1"/>
</dbReference>
<dbReference type="EMBL" id="FRFE01000043">
    <property type="protein sequence ID" value="SHO52923.1"/>
    <property type="molecule type" value="Genomic_DNA"/>
</dbReference>
<dbReference type="PIRSF" id="PIRSF036883">
    <property type="entry name" value="RR_HD-GYP_mod"/>
    <property type="match status" value="1"/>
</dbReference>
<keyword evidence="1" id="KW-0597">Phosphoprotein</keyword>
<feature type="domain" description="Response regulatory" evidence="3">
    <location>
        <begin position="4"/>
        <end position="119"/>
    </location>
</feature>
<sequence>MMNNVLFVDDEKNILDGIKRMLRPMRHDFEFFFAVGGVEALALMEIQPISIVVSDMRMPVMSGLQFLTEVQQRFPRTIRIMLSGQADDESIVNTVSVVHQFLAKPCEPEALKDVLKRAATLYNLMANDQLRAVISGIGNLPSLPSIYAELNNALRDAEVSAEDVGKIIEQDIAMTAKVLQLVNSSFFGLFQKVDSTARAVKLLGIDTIKVLVLGAQIFSELHVKSSLLSLDTLYNHSMAVANCSKRIARNCTDDNELIEQCFIAGMLHDIGKLLLVTQCQQQYEEVLSETVKENVILVNCEQKVLQTTHGHVGAYLIGLWGFASNIIEAVAFHNNLEKCPVAGFGPALVVHVADYAYYLSCPETATGAPPVLNEAYLAELGMLDGVRDWLKVAEEFYVSLTE</sequence>
<dbReference type="CDD" id="cd17569">
    <property type="entry name" value="REC_HupR-like"/>
    <property type="match status" value="1"/>
</dbReference>
<dbReference type="InterPro" id="IPR006675">
    <property type="entry name" value="HDIG_dom"/>
</dbReference>
<dbReference type="Gene3D" id="3.40.50.2300">
    <property type="match status" value="1"/>
</dbReference>
<evidence type="ECO:0000259" key="3">
    <source>
        <dbReference type="PROSITE" id="PS50110"/>
    </source>
</evidence>
<dbReference type="InterPro" id="IPR001789">
    <property type="entry name" value="Sig_transdc_resp-reg_receiver"/>
</dbReference>
<dbReference type="GO" id="GO:0000160">
    <property type="term" value="P:phosphorelay signal transduction system"/>
    <property type="evidence" value="ECO:0007669"/>
    <property type="project" value="InterPro"/>
</dbReference>
<name>A0A1M7YJY2_9BACT</name>
<evidence type="ECO:0000256" key="1">
    <source>
        <dbReference type="PROSITE-ProRule" id="PRU00169"/>
    </source>
</evidence>
<evidence type="ECO:0000313" key="6">
    <source>
        <dbReference type="Proteomes" id="UP000184603"/>
    </source>
</evidence>
<feature type="domain" description="HDOD" evidence="4">
    <location>
        <begin position="140"/>
        <end position="336"/>
    </location>
</feature>
<dbReference type="CDD" id="cd00077">
    <property type="entry name" value="HDc"/>
    <property type="match status" value="1"/>
</dbReference>
<keyword evidence="6" id="KW-1185">Reference proteome</keyword>
<dbReference type="Pfam" id="PF08668">
    <property type="entry name" value="HDOD"/>
    <property type="match status" value="1"/>
</dbReference>
<proteinExistence type="predicted"/>
<dbReference type="InterPro" id="IPR014626">
    <property type="entry name" value="Sig_transdc_resp-reg_put"/>
</dbReference>